<feature type="transmembrane region" description="Helical" evidence="1">
    <location>
        <begin position="6"/>
        <end position="25"/>
    </location>
</feature>
<keyword evidence="1" id="KW-1133">Transmembrane helix</keyword>
<keyword evidence="1" id="KW-0812">Transmembrane</keyword>
<name>A0A7S2KSH4_9STRA</name>
<proteinExistence type="predicted"/>
<organism evidence="2">
    <name type="scientific">Skeletonema marinoi</name>
    <dbReference type="NCBI Taxonomy" id="267567"/>
    <lineage>
        <taxon>Eukaryota</taxon>
        <taxon>Sar</taxon>
        <taxon>Stramenopiles</taxon>
        <taxon>Ochrophyta</taxon>
        <taxon>Bacillariophyta</taxon>
        <taxon>Coscinodiscophyceae</taxon>
        <taxon>Thalassiosirophycidae</taxon>
        <taxon>Thalassiosirales</taxon>
        <taxon>Skeletonemataceae</taxon>
        <taxon>Skeletonema</taxon>
        <taxon>Skeletonema marinoi-dohrnii complex</taxon>
    </lineage>
</organism>
<dbReference type="EMBL" id="HBGZ01006565">
    <property type="protein sequence ID" value="CAD9584498.1"/>
    <property type="molecule type" value="Transcribed_RNA"/>
</dbReference>
<sequence length="99" mass="11280">MLHNLMAGGNVVVLVVLFQGNLLLLSSMLDVSSLVEQIILGVHENRCCNHDVPQRLHTSRAEKWLVIFRCGMRPSGNFLLVESRVDCLFNKAHCYLFIW</sequence>
<dbReference type="AlphaFoldDB" id="A0A7S2KSH4"/>
<reference evidence="2" key="1">
    <citation type="submission" date="2021-01" db="EMBL/GenBank/DDBJ databases">
        <authorList>
            <person name="Corre E."/>
            <person name="Pelletier E."/>
            <person name="Niang G."/>
            <person name="Scheremetjew M."/>
            <person name="Finn R."/>
            <person name="Kale V."/>
            <person name="Holt S."/>
            <person name="Cochrane G."/>
            <person name="Meng A."/>
            <person name="Brown T."/>
            <person name="Cohen L."/>
        </authorList>
    </citation>
    <scope>NUCLEOTIDE SEQUENCE</scope>
    <source>
        <strain evidence="2">SM1012Den-03</strain>
    </source>
</reference>
<accession>A0A7S2KSH4</accession>
<evidence type="ECO:0000256" key="1">
    <source>
        <dbReference type="SAM" id="Phobius"/>
    </source>
</evidence>
<keyword evidence="1" id="KW-0472">Membrane</keyword>
<gene>
    <name evidence="2" type="ORF">SMAR0320_LOCUS4625</name>
</gene>
<evidence type="ECO:0000313" key="2">
    <source>
        <dbReference type="EMBL" id="CAD9584498.1"/>
    </source>
</evidence>
<protein>
    <submittedName>
        <fullName evidence="2">Uncharacterized protein</fullName>
    </submittedName>
</protein>